<dbReference type="GO" id="GO:0044183">
    <property type="term" value="F:protein folding chaperone"/>
    <property type="evidence" value="ECO:0000318"/>
    <property type="project" value="GO_Central"/>
</dbReference>
<dbReference type="GO" id="GO:0140662">
    <property type="term" value="F:ATP-dependent protein folding chaperone"/>
    <property type="evidence" value="ECO:0007669"/>
    <property type="project" value="InterPro"/>
</dbReference>
<reference evidence="3" key="1">
    <citation type="submission" date="2006-10" db="EMBL/GenBank/DDBJ databases">
        <authorList>
            <person name="Amadeo P."/>
            <person name="Zhao Q."/>
            <person name="Wortman J."/>
            <person name="Fraser-Liggett C."/>
            <person name="Carlton J."/>
        </authorList>
    </citation>
    <scope>NUCLEOTIDE SEQUENCE</scope>
    <source>
        <strain evidence="3">G3</strain>
    </source>
</reference>
<dbReference type="GO" id="GO:0005524">
    <property type="term" value="F:ATP binding"/>
    <property type="evidence" value="ECO:0007669"/>
    <property type="project" value="UniProtKB-KW"/>
</dbReference>
<dbReference type="GO" id="GO:0031072">
    <property type="term" value="F:heat shock protein binding"/>
    <property type="evidence" value="ECO:0000318"/>
    <property type="project" value="GO_Central"/>
</dbReference>
<dbReference type="Gene3D" id="3.30.30.30">
    <property type="match status" value="1"/>
</dbReference>
<dbReference type="KEGG" id="tva:4767268"/>
<sequence>MSEISSTLGDTQDFVAIDFGGNRIKAYYVKDGKGSMISDTSSNKSFPTVISFLDKIRSWGFTAHLTDKSTIIEREKDFLFTKFESKLKSQKFLIDPITDNEGKVAFEVNFGDKKKIIHPIALLGYLINEICCMSPDSTVTDIVMVIPYWYTEEQKIAIKTAASIYDKSVFMISNTQGQVYDYIIRQTQHSTPPHVAAFIDFGYTNFVCSTYNIQPKSIRLLSRDKLDIGGRDITFALCDYILGRIQKEIKTPEVQDTVKLIKLNNQAADSMAFRNAVKNLKENLSSSHQIVFNPLGVSTGSKISLKVDRSELEKLPIIQDLKTKINTLIKNVRQGIAGKGKLNAIYLQGGSSKIPIIKKVVATSFGVEESKVTISRPDECFAEGAAFYHAKKRQHPKQREHFKINDDLVTKLKNQEEELNQIAENELKAKI</sequence>
<dbReference type="InterPro" id="IPR043129">
    <property type="entry name" value="ATPase_NBD"/>
</dbReference>
<dbReference type="RefSeq" id="XP_001321574.1">
    <property type="nucleotide sequence ID" value="XM_001321539.1"/>
</dbReference>
<protein>
    <recommendedName>
        <fullName evidence="5">DnaK protein</fullName>
    </recommendedName>
</protein>
<dbReference type="SMR" id="A2ED93"/>
<dbReference type="Pfam" id="PF00012">
    <property type="entry name" value="HSP70"/>
    <property type="match status" value="1"/>
</dbReference>
<reference evidence="3" key="2">
    <citation type="journal article" date="2007" name="Science">
        <title>Draft genome sequence of the sexually transmitted pathogen Trichomonas vaginalis.</title>
        <authorList>
            <person name="Carlton J.M."/>
            <person name="Hirt R.P."/>
            <person name="Silva J.C."/>
            <person name="Delcher A.L."/>
            <person name="Schatz M."/>
            <person name="Zhao Q."/>
            <person name="Wortman J.R."/>
            <person name="Bidwell S.L."/>
            <person name="Alsmark U.C.M."/>
            <person name="Besteiro S."/>
            <person name="Sicheritz-Ponten T."/>
            <person name="Noel C.J."/>
            <person name="Dacks J.B."/>
            <person name="Foster P.G."/>
            <person name="Simillion C."/>
            <person name="Van de Peer Y."/>
            <person name="Miranda-Saavedra D."/>
            <person name="Barton G.J."/>
            <person name="Westrop G.D."/>
            <person name="Mueller S."/>
            <person name="Dessi D."/>
            <person name="Fiori P.L."/>
            <person name="Ren Q."/>
            <person name="Paulsen I."/>
            <person name="Zhang H."/>
            <person name="Bastida-Corcuera F.D."/>
            <person name="Simoes-Barbosa A."/>
            <person name="Brown M.T."/>
            <person name="Hayes R.D."/>
            <person name="Mukherjee M."/>
            <person name="Okumura C.Y."/>
            <person name="Schneider R."/>
            <person name="Smith A.J."/>
            <person name="Vanacova S."/>
            <person name="Villalvazo M."/>
            <person name="Haas B.J."/>
            <person name="Pertea M."/>
            <person name="Feldblyum T.V."/>
            <person name="Utterback T.R."/>
            <person name="Shu C.L."/>
            <person name="Osoegawa K."/>
            <person name="de Jong P.J."/>
            <person name="Hrdy I."/>
            <person name="Horvathova L."/>
            <person name="Zubacova Z."/>
            <person name="Dolezal P."/>
            <person name="Malik S.B."/>
            <person name="Logsdon J.M. Jr."/>
            <person name="Henze K."/>
            <person name="Gupta A."/>
            <person name="Wang C.C."/>
            <person name="Dunne R.L."/>
            <person name="Upcroft J.A."/>
            <person name="Upcroft P."/>
            <person name="White O."/>
            <person name="Salzberg S.L."/>
            <person name="Tang P."/>
            <person name="Chiu C.-H."/>
            <person name="Lee Y.-S."/>
            <person name="Embley T.M."/>
            <person name="Coombs G.H."/>
            <person name="Mottram J.C."/>
            <person name="Tachezy J."/>
            <person name="Fraser-Liggett C.M."/>
            <person name="Johnson P.J."/>
        </authorList>
    </citation>
    <scope>NUCLEOTIDE SEQUENCE [LARGE SCALE GENOMIC DNA]</scope>
    <source>
        <strain evidence="3">G3</strain>
    </source>
</reference>
<keyword evidence="1" id="KW-0547">Nucleotide-binding</keyword>
<keyword evidence="4" id="KW-1185">Reference proteome</keyword>
<dbReference type="SUPFAM" id="SSF53067">
    <property type="entry name" value="Actin-like ATPase domain"/>
    <property type="match status" value="2"/>
</dbReference>
<dbReference type="PROSITE" id="PS01036">
    <property type="entry name" value="HSP70_3"/>
    <property type="match status" value="1"/>
</dbReference>
<dbReference type="STRING" id="5722.A2ED93"/>
<evidence type="ECO:0000256" key="2">
    <source>
        <dbReference type="ARBA" id="ARBA00022840"/>
    </source>
</evidence>
<organism evidence="3 4">
    <name type="scientific">Trichomonas vaginalis (strain ATCC PRA-98 / G3)</name>
    <dbReference type="NCBI Taxonomy" id="412133"/>
    <lineage>
        <taxon>Eukaryota</taxon>
        <taxon>Metamonada</taxon>
        <taxon>Parabasalia</taxon>
        <taxon>Trichomonadida</taxon>
        <taxon>Trichomonadidae</taxon>
        <taxon>Trichomonas</taxon>
    </lineage>
</organism>
<gene>
    <name evidence="3" type="ORF">TVAG_417710</name>
</gene>
<dbReference type="InterPro" id="IPR018181">
    <property type="entry name" value="Heat_shock_70_CS"/>
</dbReference>
<keyword evidence="2" id="KW-0067">ATP-binding</keyword>
<dbReference type="AlphaFoldDB" id="A2ED93"/>
<dbReference type="GO" id="GO:0016887">
    <property type="term" value="F:ATP hydrolysis activity"/>
    <property type="evidence" value="ECO:0000318"/>
    <property type="project" value="GO_Central"/>
</dbReference>
<dbReference type="VEuPathDB" id="TrichDB:TVAG_417710"/>
<dbReference type="VEuPathDB" id="TrichDB:TVAGG3_0876320"/>
<dbReference type="GO" id="GO:0042026">
    <property type="term" value="P:protein refolding"/>
    <property type="evidence" value="ECO:0000318"/>
    <property type="project" value="GO_Central"/>
</dbReference>
<evidence type="ECO:0000256" key="1">
    <source>
        <dbReference type="ARBA" id="ARBA00022741"/>
    </source>
</evidence>
<dbReference type="InParanoid" id="A2ED93"/>
<evidence type="ECO:0008006" key="5">
    <source>
        <dbReference type="Google" id="ProtNLM"/>
    </source>
</evidence>
<dbReference type="Proteomes" id="UP000001542">
    <property type="component" value="Unassembled WGS sequence"/>
</dbReference>
<name>A2ED93_TRIV3</name>
<dbReference type="eggNOG" id="KOG0103">
    <property type="taxonomic scope" value="Eukaryota"/>
</dbReference>
<dbReference type="InterPro" id="IPR013126">
    <property type="entry name" value="Hsp_70_fam"/>
</dbReference>
<dbReference type="Gene3D" id="3.90.640.10">
    <property type="entry name" value="Actin, Chain A, domain 4"/>
    <property type="match status" value="1"/>
</dbReference>
<dbReference type="Gene3D" id="3.30.420.40">
    <property type="match status" value="2"/>
</dbReference>
<accession>A2ED93</accession>
<dbReference type="PANTHER" id="PTHR45639">
    <property type="entry name" value="HSC70CB, ISOFORM G-RELATED"/>
    <property type="match status" value="1"/>
</dbReference>
<dbReference type="PRINTS" id="PR00301">
    <property type="entry name" value="HEATSHOCK70"/>
</dbReference>
<dbReference type="GO" id="GO:0005737">
    <property type="term" value="C:cytoplasm"/>
    <property type="evidence" value="ECO:0000318"/>
    <property type="project" value="GO_Central"/>
</dbReference>
<proteinExistence type="predicted"/>
<evidence type="ECO:0000313" key="4">
    <source>
        <dbReference type="Proteomes" id="UP000001542"/>
    </source>
</evidence>
<dbReference type="EMBL" id="DS113359">
    <property type="protein sequence ID" value="EAY09351.1"/>
    <property type="molecule type" value="Genomic_DNA"/>
</dbReference>
<evidence type="ECO:0000313" key="3">
    <source>
        <dbReference type="EMBL" id="EAY09351.1"/>
    </source>
</evidence>